<gene>
    <name evidence="1" type="ORF">HDC01137</name>
</gene>
<reference evidence="1" key="1">
    <citation type="journal article" date="2003" name="Genome Biol.">
        <title>An integrated gene annotation and transcriptional profiling approach towards the full gene content of the Drosophila genome.</title>
        <authorList>
            <person name="Hild M."/>
            <person name="Beckmann B."/>
            <person name="Haas S.A."/>
            <person name="Koch B."/>
            <person name="Solovyev V."/>
            <person name="Busold C."/>
            <person name="Fellenberg K."/>
            <person name="Boutros M."/>
            <person name="Vingron M."/>
            <person name="Sauer F."/>
            <person name="Hoheisel J.D."/>
            <person name="Paro R."/>
        </authorList>
    </citation>
    <scope>NUCLEOTIDE SEQUENCE</scope>
</reference>
<organism evidence="1">
    <name type="scientific">Drosophila melanogaster</name>
    <name type="common">Fruit fly</name>
    <dbReference type="NCBI Taxonomy" id="7227"/>
    <lineage>
        <taxon>Eukaryota</taxon>
        <taxon>Metazoa</taxon>
        <taxon>Ecdysozoa</taxon>
        <taxon>Arthropoda</taxon>
        <taxon>Hexapoda</taxon>
        <taxon>Insecta</taxon>
        <taxon>Pterygota</taxon>
        <taxon>Neoptera</taxon>
        <taxon>Endopterygota</taxon>
        <taxon>Diptera</taxon>
        <taxon>Brachycera</taxon>
        <taxon>Muscomorpha</taxon>
        <taxon>Ephydroidea</taxon>
        <taxon>Drosophilidae</taxon>
        <taxon>Drosophila</taxon>
        <taxon>Sophophora</taxon>
    </lineage>
</organism>
<accession>Q6IHT0</accession>
<dbReference type="EMBL" id="BK003336">
    <property type="protein sequence ID" value="DAA03535.1"/>
    <property type="molecule type" value="Genomic_DNA"/>
</dbReference>
<sequence length="104" mass="11826">MPEQDNYDDEHKENALKAVQLNFCTYIATSVATHSDFNFEKDSGEAGKFADYSTQRLEFPTSFSTIQHPLSLFRLFRTLMVSFSCRLAGFFAAPWHQLCGCDAN</sequence>
<evidence type="ECO:0000313" key="1">
    <source>
        <dbReference type="EMBL" id="DAA03535.1"/>
    </source>
</evidence>
<name>Q6IHT0_DROME</name>
<dbReference type="AlphaFoldDB" id="Q6IHT0"/>
<proteinExistence type="predicted"/>
<protein>
    <submittedName>
        <fullName evidence="1">HDC01137</fullName>
    </submittedName>
</protein>